<sequence>MTTLPGRVRAETAAPHEIPGRRLSQPWRATDPRTSVVLIIATSVTVMAPGGETFVPAGLGLGLLLAIADRAWRHLGALAAAAATLELLARGLPLLAPSTFSVLVGVVSAFLLRFVVVYGVVLHFFRTGTPAAVTAALRAARIPRALTVPIAVVLRFAPVVAAEASAVVDSMRLQGLTSRRSVLRHPVLSIERFTVPVIASTLRVGDDLTAAALLRGLGSYQRPTSRVPPRLGWPDLLWVAVTGLLAAACWMAKGCI</sequence>
<reference evidence="6" key="1">
    <citation type="submission" date="2022-10" db="EMBL/GenBank/DDBJ databases">
        <title>Genome sequence of Actinomyces israelii ATCC 10048.</title>
        <authorList>
            <person name="Watt R.M."/>
            <person name="Tong W.M."/>
        </authorList>
    </citation>
    <scope>NUCLEOTIDE SEQUENCE</scope>
    <source>
        <strain evidence="6">ATCC 10048</strain>
    </source>
</reference>
<proteinExistence type="predicted"/>
<dbReference type="CDD" id="cd16914">
    <property type="entry name" value="EcfT"/>
    <property type="match status" value="1"/>
</dbReference>
<evidence type="ECO:0000256" key="3">
    <source>
        <dbReference type="ARBA" id="ARBA00022989"/>
    </source>
</evidence>
<protein>
    <submittedName>
        <fullName evidence="6">Energy-coupling factor transporter transmembrane component T</fullName>
    </submittedName>
</protein>
<evidence type="ECO:0000256" key="4">
    <source>
        <dbReference type="ARBA" id="ARBA00023136"/>
    </source>
</evidence>
<accession>A0ABT4IC22</accession>
<evidence type="ECO:0000313" key="7">
    <source>
        <dbReference type="Proteomes" id="UP001072034"/>
    </source>
</evidence>
<feature type="transmembrane region" description="Helical" evidence="5">
    <location>
        <begin position="36"/>
        <end position="68"/>
    </location>
</feature>
<feature type="transmembrane region" description="Helical" evidence="5">
    <location>
        <begin position="102"/>
        <end position="125"/>
    </location>
</feature>
<comment type="caution">
    <text evidence="6">The sequence shown here is derived from an EMBL/GenBank/DDBJ whole genome shotgun (WGS) entry which is preliminary data.</text>
</comment>
<name>A0ABT4IC22_9ACTO</name>
<keyword evidence="4 5" id="KW-0472">Membrane</keyword>
<evidence type="ECO:0000313" key="6">
    <source>
        <dbReference type="EMBL" id="MCZ0859303.1"/>
    </source>
</evidence>
<evidence type="ECO:0000256" key="5">
    <source>
        <dbReference type="SAM" id="Phobius"/>
    </source>
</evidence>
<keyword evidence="3 5" id="KW-1133">Transmembrane helix</keyword>
<evidence type="ECO:0000256" key="2">
    <source>
        <dbReference type="ARBA" id="ARBA00022692"/>
    </source>
</evidence>
<dbReference type="RefSeq" id="WP_229118525.1">
    <property type="nucleotide sequence ID" value="NZ_CAJPNG010000007.1"/>
</dbReference>
<dbReference type="Proteomes" id="UP001072034">
    <property type="component" value="Unassembled WGS sequence"/>
</dbReference>
<dbReference type="EMBL" id="JAPTMY010000046">
    <property type="protein sequence ID" value="MCZ0859303.1"/>
    <property type="molecule type" value="Genomic_DNA"/>
</dbReference>
<dbReference type="Pfam" id="PF02361">
    <property type="entry name" value="CbiQ"/>
    <property type="match status" value="1"/>
</dbReference>
<comment type="subcellular location">
    <subcellularLocation>
        <location evidence="1">Membrane</location>
        <topology evidence="1">Multi-pass membrane protein</topology>
    </subcellularLocation>
</comment>
<evidence type="ECO:0000256" key="1">
    <source>
        <dbReference type="ARBA" id="ARBA00004141"/>
    </source>
</evidence>
<keyword evidence="2 5" id="KW-0812">Transmembrane</keyword>
<gene>
    <name evidence="6" type="ORF">OHJ16_14780</name>
</gene>
<dbReference type="InterPro" id="IPR003339">
    <property type="entry name" value="ABC/ECF_trnsptr_transmembrane"/>
</dbReference>
<organism evidence="6 7">
    <name type="scientific">Actinomyces israelii</name>
    <dbReference type="NCBI Taxonomy" id="1659"/>
    <lineage>
        <taxon>Bacteria</taxon>
        <taxon>Bacillati</taxon>
        <taxon>Actinomycetota</taxon>
        <taxon>Actinomycetes</taxon>
        <taxon>Actinomycetales</taxon>
        <taxon>Actinomycetaceae</taxon>
        <taxon>Actinomyces</taxon>
    </lineage>
</organism>
<keyword evidence="7" id="KW-1185">Reference proteome</keyword>